<comment type="caution">
    <text evidence="2">The sequence shown here is derived from an EMBL/GenBank/DDBJ whole genome shotgun (WGS) entry which is preliminary data.</text>
</comment>
<feature type="transmembrane region" description="Helical" evidence="1">
    <location>
        <begin position="62"/>
        <end position="84"/>
    </location>
</feature>
<organism evidence="2 3">
    <name type="scientific">Paractinoplanes tereljensis</name>
    <dbReference type="NCBI Taxonomy" id="571912"/>
    <lineage>
        <taxon>Bacteria</taxon>
        <taxon>Bacillati</taxon>
        <taxon>Actinomycetota</taxon>
        <taxon>Actinomycetes</taxon>
        <taxon>Micromonosporales</taxon>
        <taxon>Micromonosporaceae</taxon>
        <taxon>Paractinoplanes</taxon>
    </lineage>
</organism>
<keyword evidence="3" id="KW-1185">Reference proteome</keyword>
<evidence type="ECO:0000313" key="2">
    <source>
        <dbReference type="EMBL" id="GIF26636.1"/>
    </source>
</evidence>
<protein>
    <recommendedName>
        <fullName evidence="4">SMODS and SLOG-associating 2TM effector domain-containing protein</fullName>
    </recommendedName>
</protein>
<evidence type="ECO:0000256" key="1">
    <source>
        <dbReference type="SAM" id="Phobius"/>
    </source>
</evidence>
<gene>
    <name evidence="2" type="ORF">Ate02nite_93660</name>
</gene>
<dbReference type="RefSeq" id="WP_203814440.1">
    <property type="nucleotide sequence ID" value="NZ_BOMY01000062.1"/>
</dbReference>
<keyword evidence="1" id="KW-0472">Membrane</keyword>
<keyword evidence="1" id="KW-0812">Transmembrane</keyword>
<dbReference type="EMBL" id="BOMY01000062">
    <property type="protein sequence ID" value="GIF26636.1"/>
    <property type="molecule type" value="Genomic_DNA"/>
</dbReference>
<dbReference type="AlphaFoldDB" id="A0A919NZ68"/>
<keyword evidence="1" id="KW-1133">Transmembrane helix</keyword>
<feature type="transmembrane region" description="Helical" evidence="1">
    <location>
        <begin position="37"/>
        <end position="56"/>
    </location>
</feature>
<dbReference type="NCBIfam" id="NF033634">
    <property type="entry name" value="SLATT_1"/>
    <property type="match status" value="1"/>
</dbReference>
<sequence>MSESNALQLVERHLSRGIDNIRGSRNYYRRGAQLQTVMLAVLSAATTLLIGLNAIYHNAALVAFSLLTAGLTTVASAWTSWFGFRQLWAANTVTLTRLWGLRDQIDYDKAKSENELPIEIVDKYHERLQEIFADHNQEWKKIRSSG</sequence>
<evidence type="ECO:0008006" key="4">
    <source>
        <dbReference type="Google" id="ProtNLM"/>
    </source>
</evidence>
<reference evidence="2" key="1">
    <citation type="submission" date="2021-01" db="EMBL/GenBank/DDBJ databases">
        <title>Whole genome shotgun sequence of Actinoplanes tereljensis NBRC 105297.</title>
        <authorList>
            <person name="Komaki H."/>
            <person name="Tamura T."/>
        </authorList>
    </citation>
    <scope>NUCLEOTIDE SEQUENCE</scope>
    <source>
        <strain evidence="2">NBRC 105297</strain>
    </source>
</reference>
<evidence type="ECO:0000313" key="3">
    <source>
        <dbReference type="Proteomes" id="UP000623608"/>
    </source>
</evidence>
<name>A0A919NZ68_9ACTN</name>
<accession>A0A919NZ68</accession>
<proteinExistence type="predicted"/>
<dbReference type="Proteomes" id="UP000623608">
    <property type="component" value="Unassembled WGS sequence"/>
</dbReference>